<comment type="subcellular location">
    <subcellularLocation>
        <location evidence="1">Membrane</location>
        <topology evidence="1">Multi-pass membrane protein</topology>
    </subcellularLocation>
</comment>
<evidence type="ECO:0008006" key="10">
    <source>
        <dbReference type="Google" id="ProtNLM"/>
    </source>
</evidence>
<keyword evidence="4 8" id="KW-1133">Transmembrane helix</keyword>
<feature type="transmembrane region" description="Helical" evidence="8">
    <location>
        <begin position="21"/>
        <end position="40"/>
    </location>
</feature>
<keyword evidence="3 8" id="KW-0812">Transmembrane</keyword>
<dbReference type="InterPro" id="IPR044669">
    <property type="entry name" value="YneE/VCCN1/2-like"/>
</dbReference>
<gene>
    <name evidence="9" type="ORF">AMON00008_LOCUS52634</name>
</gene>
<dbReference type="PANTHER" id="PTHR33281">
    <property type="entry name" value="UPF0187 PROTEIN YNEE"/>
    <property type="match status" value="1"/>
</dbReference>
<dbReference type="GO" id="GO:0005254">
    <property type="term" value="F:chloride channel activity"/>
    <property type="evidence" value="ECO:0007669"/>
    <property type="project" value="InterPro"/>
</dbReference>
<reference evidence="9" key="1">
    <citation type="submission" date="2021-01" db="EMBL/GenBank/DDBJ databases">
        <authorList>
            <person name="Corre E."/>
            <person name="Pelletier E."/>
            <person name="Niang G."/>
            <person name="Scheremetjew M."/>
            <person name="Finn R."/>
            <person name="Kale V."/>
            <person name="Holt S."/>
            <person name="Cochrane G."/>
            <person name="Meng A."/>
            <person name="Brown T."/>
            <person name="Cohen L."/>
        </authorList>
    </citation>
    <scope>NUCLEOTIDE SEQUENCE</scope>
    <source>
        <strain evidence="9">CCMP3105</strain>
    </source>
</reference>
<feature type="compositionally biased region" description="Polar residues" evidence="7">
    <location>
        <begin position="613"/>
        <end position="622"/>
    </location>
</feature>
<proteinExistence type="predicted"/>
<dbReference type="Pfam" id="PF25539">
    <property type="entry name" value="Bestrophin_2"/>
    <property type="match status" value="1"/>
</dbReference>
<keyword evidence="5" id="KW-0406">Ion transport</keyword>
<feature type="transmembrane region" description="Helical" evidence="8">
    <location>
        <begin position="60"/>
        <end position="80"/>
    </location>
</feature>
<protein>
    <recommendedName>
        <fullName evidence="10">Bestrophin homolog</fullName>
    </recommendedName>
</protein>
<evidence type="ECO:0000256" key="3">
    <source>
        <dbReference type="ARBA" id="ARBA00022692"/>
    </source>
</evidence>
<dbReference type="AlphaFoldDB" id="A0A7S4SMX4"/>
<keyword evidence="2" id="KW-0813">Transport</keyword>
<evidence type="ECO:0000256" key="2">
    <source>
        <dbReference type="ARBA" id="ARBA00022448"/>
    </source>
</evidence>
<evidence type="ECO:0000256" key="8">
    <source>
        <dbReference type="SAM" id="Phobius"/>
    </source>
</evidence>
<evidence type="ECO:0000256" key="4">
    <source>
        <dbReference type="ARBA" id="ARBA00022989"/>
    </source>
</evidence>
<name>A0A7S4SMX4_9DINO</name>
<evidence type="ECO:0000256" key="5">
    <source>
        <dbReference type="ARBA" id="ARBA00023065"/>
    </source>
</evidence>
<feature type="region of interest" description="Disordered" evidence="7">
    <location>
        <begin position="429"/>
        <end position="466"/>
    </location>
</feature>
<feature type="compositionally biased region" description="Low complexity" evidence="7">
    <location>
        <begin position="377"/>
        <end position="391"/>
    </location>
</feature>
<dbReference type="EMBL" id="HBNR01074129">
    <property type="protein sequence ID" value="CAE4650391.1"/>
    <property type="molecule type" value="Transcribed_RNA"/>
</dbReference>
<evidence type="ECO:0000256" key="6">
    <source>
        <dbReference type="ARBA" id="ARBA00023136"/>
    </source>
</evidence>
<feature type="region of interest" description="Disordered" evidence="7">
    <location>
        <begin position="577"/>
        <end position="658"/>
    </location>
</feature>
<evidence type="ECO:0000256" key="7">
    <source>
        <dbReference type="SAM" id="MobiDB-lite"/>
    </source>
</evidence>
<organism evidence="9">
    <name type="scientific">Alexandrium monilatum</name>
    <dbReference type="NCBI Taxonomy" id="311494"/>
    <lineage>
        <taxon>Eukaryota</taxon>
        <taxon>Sar</taxon>
        <taxon>Alveolata</taxon>
        <taxon>Dinophyceae</taxon>
        <taxon>Gonyaulacales</taxon>
        <taxon>Pyrocystaceae</taxon>
        <taxon>Alexandrium</taxon>
    </lineage>
</organism>
<dbReference type="PANTHER" id="PTHR33281:SF20">
    <property type="match status" value="1"/>
</dbReference>
<dbReference type="GO" id="GO:0016020">
    <property type="term" value="C:membrane"/>
    <property type="evidence" value="ECO:0007669"/>
    <property type="project" value="UniProtKB-SubCell"/>
</dbReference>
<keyword evidence="6 8" id="KW-0472">Membrane</keyword>
<sequence>MISYKRAEGPLEFIFEVFQRQGSVFVSTLMVALPSAVLSVGTKLLSDFDYLGPLDHPKSIMMDNAVWSGFTFLVGFLIVFRTSQAYNRFWDGCTSTHMMRAEWFDAVSAIVAFCKFSSAKKESIVSFQKSLVTLFSLLHALALAELEDSNSDDLSDIVAFDYDIAGVENIDDQSLRAIKESDSKVELVYQWIQQMLVENIATGVLSIPAPILSRVFQEIANGMVQFHEALKISTIPFPFPYAQTCDTLLLMHWLVTPIVISQWVSRPEGAFIFTFMQVFVVWSLRSIATEIENPFGLDANDIDSKAMQLELNRNLLMLLEPSTQRTPVLPATPAHGKALVRRRSLHEAWAWMEGATEVSITRSGRRSDREFSRKSSKSASFGKSSKSASFGGDDDAMRKCSTDKKSITLRLSPTSLLRSIPSDFVKRLSDVSPKQSGGSGASRGKVPSTPEPKLEESLPGSSADELRLEFRTPQEGQMKVGELMRRPPEEARDTVLDPGPVCDAFTIGGSCSSQGLAGSQDAGSLSAAVAHRPSSAHSSESVWRASVRDPGGQLESMCRDGATWRGPGTLERAAQDRGRGGYGGAGPALAGCAPQRPPGDAPPKWRCCEVRSPPTSTRQTVHTGREYKEVGSSSLPAGPELHRAGEVGPILGRRRLSQ</sequence>
<feature type="region of interest" description="Disordered" evidence="7">
    <location>
        <begin position="362"/>
        <end position="399"/>
    </location>
</feature>
<evidence type="ECO:0000256" key="1">
    <source>
        <dbReference type="ARBA" id="ARBA00004141"/>
    </source>
</evidence>
<accession>A0A7S4SMX4</accession>
<evidence type="ECO:0000313" key="9">
    <source>
        <dbReference type="EMBL" id="CAE4650391.1"/>
    </source>
</evidence>